<dbReference type="Gene3D" id="3.40.50.300">
    <property type="entry name" value="P-loop containing nucleotide triphosphate hydrolases"/>
    <property type="match status" value="1"/>
</dbReference>
<gene>
    <name evidence="4" type="ORF">EubceDRAFT1_0879</name>
</gene>
<keyword evidence="2" id="KW-0067">ATP-binding</keyword>
<reference evidence="4 5" key="2">
    <citation type="submission" date="2012-02" db="EMBL/GenBank/DDBJ databases">
        <title>Improved High-Quality Draft sequence of Eubacterium cellulosolvens 6.</title>
        <authorList>
            <consortium name="US DOE Joint Genome Institute"/>
            <person name="Lucas S."/>
            <person name="Han J."/>
            <person name="Lapidus A."/>
            <person name="Cheng J.-F."/>
            <person name="Goodwin L."/>
            <person name="Pitluck S."/>
            <person name="Peters L."/>
            <person name="Mikhailova N."/>
            <person name="Gu W."/>
            <person name="Detter J.C."/>
            <person name="Han C."/>
            <person name="Tapia R."/>
            <person name="Land M."/>
            <person name="Hauser L."/>
            <person name="Kyrpides N."/>
            <person name="Ivanova N."/>
            <person name="Pagani I."/>
            <person name="Johnson E."/>
            <person name="Mukhopadhyay B."/>
            <person name="Anderson I."/>
            <person name="Woyke T."/>
        </authorList>
    </citation>
    <scope>NUCLEOTIDE SEQUENCE [LARGE SCALE GENOMIC DNA]</scope>
    <source>
        <strain evidence="4 5">6</strain>
    </source>
</reference>
<sequence>MNEILRCVNLTKAYGPKVALDRMSLSIYSGRIVGLLGPNGSGKTTFLKMAAGMMIPSAGDIFIDGFRPGVETKSVVSYLPDHLYVPDWMRVRDLEEYYQDFFADFDRRRADEMLGLLGIDNRWVLKQLSKGNKEKVQLIMTMSRRAKLYLLDEPIAGVDPAARDYILRTIVNNYEPNSTIVLSTHLISDIERILDDVIFIRDGHIVRYGCVEDLRKATGTSIDHLFREEFRC</sequence>
<name>I5ASD5_EUBC6</name>
<dbReference type="GO" id="GO:0016887">
    <property type="term" value="F:ATP hydrolysis activity"/>
    <property type="evidence" value="ECO:0007669"/>
    <property type="project" value="InterPro"/>
</dbReference>
<evidence type="ECO:0000313" key="4">
    <source>
        <dbReference type="EMBL" id="EIM56708.1"/>
    </source>
</evidence>
<evidence type="ECO:0000259" key="3">
    <source>
        <dbReference type="PROSITE" id="PS50893"/>
    </source>
</evidence>
<dbReference type="HOGENOM" id="CLU_000604_1_2_9"/>
<organism evidence="4 5">
    <name type="scientific">Eubacterium cellulosolvens (strain ATCC 43171 / JCM 9499 / 6)</name>
    <name type="common">Cillobacterium cellulosolvens</name>
    <dbReference type="NCBI Taxonomy" id="633697"/>
    <lineage>
        <taxon>Bacteria</taxon>
        <taxon>Bacillati</taxon>
        <taxon>Bacillota</taxon>
        <taxon>Clostridia</taxon>
        <taxon>Eubacteriales</taxon>
        <taxon>Eubacteriaceae</taxon>
        <taxon>Eubacterium</taxon>
    </lineage>
</organism>
<dbReference type="EMBL" id="CM001487">
    <property type="protein sequence ID" value="EIM56708.1"/>
    <property type="molecule type" value="Genomic_DNA"/>
</dbReference>
<dbReference type="InterPro" id="IPR003439">
    <property type="entry name" value="ABC_transporter-like_ATP-bd"/>
</dbReference>
<evidence type="ECO:0000313" key="5">
    <source>
        <dbReference type="Proteomes" id="UP000005753"/>
    </source>
</evidence>
<keyword evidence="5" id="KW-1185">Reference proteome</keyword>
<dbReference type="InterPro" id="IPR003593">
    <property type="entry name" value="AAA+_ATPase"/>
</dbReference>
<dbReference type="OrthoDB" id="9804819at2"/>
<dbReference type="InterPro" id="IPR027417">
    <property type="entry name" value="P-loop_NTPase"/>
</dbReference>
<reference evidence="4 5" key="1">
    <citation type="submission" date="2010-08" db="EMBL/GenBank/DDBJ databases">
        <authorList>
            <consortium name="US DOE Joint Genome Institute (JGI-PGF)"/>
            <person name="Lucas S."/>
            <person name="Copeland A."/>
            <person name="Lapidus A."/>
            <person name="Cheng J.-F."/>
            <person name="Bruce D."/>
            <person name="Goodwin L."/>
            <person name="Pitluck S."/>
            <person name="Land M.L."/>
            <person name="Hauser L."/>
            <person name="Chang Y.-J."/>
            <person name="Anderson I.J."/>
            <person name="Johnson E."/>
            <person name="Mulhopadhyay B."/>
            <person name="Kyrpides N."/>
            <person name="Woyke T.J."/>
        </authorList>
    </citation>
    <scope>NUCLEOTIDE SEQUENCE [LARGE SCALE GENOMIC DNA]</scope>
    <source>
        <strain evidence="4 5">6</strain>
    </source>
</reference>
<evidence type="ECO:0000256" key="2">
    <source>
        <dbReference type="ARBA" id="ARBA00022840"/>
    </source>
</evidence>
<accession>I5ASD5</accession>
<dbReference type="SUPFAM" id="SSF52540">
    <property type="entry name" value="P-loop containing nucleoside triphosphate hydrolases"/>
    <property type="match status" value="1"/>
</dbReference>
<proteinExistence type="predicted"/>
<dbReference type="PANTHER" id="PTHR43158:SF1">
    <property type="entry name" value="ABC TRANSPORTER, ATP-BINDING PROTEIN"/>
    <property type="match status" value="1"/>
</dbReference>
<feature type="domain" description="ABC transporter" evidence="3">
    <location>
        <begin position="5"/>
        <end position="227"/>
    </location>
</feature>
<dbReference type="PANTHER" id="PTHR43158">
    <property type="entry name" value="SKFA PEPTIDE EXPORT ATP-BINDING PROTEIN SKFE"/>
    <property type="match status" value="1"/>
</dbReference>
<dbReference type="PROSITE" id="PS50893">
    <property type="entry name" value="ABC_TRANSPORTER_2"/>
    <property type="match status" value="1"/>
</dbReference>
<keyword evidence="1" id="KW-0547">Nucleotide-binding</keyword>
<dbReference type="AlphaFoldDB" id="I5ASD5"/>
<dbReference type="eggNOG" id="COG1131">
    <property type="taxonomic scope" value="Bacteria"/>
</dbReference>
<dbReference type="Proteomes" id="UP000005753">
    <property type="component" value="Chromosome"/>
</dbReference>
<dbReference type="CDD" id="cd03230">
    <property type="entry name" value="ABC_DR_subfamily_A"/>
    <property type="match status" value="1"/>
</dbReference>
<dbReference type="GO" id="GO:0005524">
    <property type="term" value="F:ATP binding"/>
    <property type="evidence" value="ECO:0007669"/>
    <property type="project" value="UniProtKB-KW"/>
</dbReference>
<dbReference type="STRING" id="633697.EubceDRAFT1_0879"/>
<evidence type="ECO:0000256" key="1">
    <source>
        <dbReference type="ARBA" id="ARBA00022741"/>
    </source>
</evidence>
<dbReference type="Pfam" id="PF00005">
    <property type="entry name" value="ABC_tran"/>
    <property type="match status" value="1"/>
</dbReference>
<protein>
    <submittedName>
        <fullName evidence="4">ABC-type multidrug transport system, ATPase component</fullName>
    </submittedName>
</protein>
<dbReference type="SMART" id="SM00382">
    <property type="entry name" value="AAA"/>
    <property type="match status" value="1"/>
</dbReference>